<dbReference type="InterPro" id="IPR005749">
    <property type="entry name" value="Ribosomal_uL15_bac-type"/>
</dbReference>
<reference evidence="8 9" key="1">
    <citation type="journal article" date="2010" name="Stand. Genomic Sci.">
        <title>Non-contiguous finished genome sequence of Aminomonas paucivorans type strain (GLU-3).</title>
        <authorList>
            <person name="Pitluck S."/>
            <person name="Yasawong M."/>
            <person name="Held B."/>
            <person name="Lapidus A."/>
            <person name="Nolan M."/>
            <person name="Copeland A."/>
            <person name="Lucas S."/>
            <person name="Del Rio T.G."/>
            <person name="Tice H."/>
            <person name="Cheng J.F."/>
            <person name="Chertkov O."/>
            <person name="Goodwin L."/>
            <person name="Tapia R."/>
            <person name="Han C."/>
            <person name="Liolios K."/>
            <person name="Ivanova N."/>
            <person name="Mavromatis K."/>
            <person name="Ovchinnikova G."/>
            <person name="Pati A."/>
            <person name="Chen A."/>
            <person name="Palaniappan K."/>
            <person name="Land M."/>
            <person name="Hauser L."/>
            <person name="Chang Y.J."/>
            <person name="Jeffries C.D."/>
            <person name="Pukall R."/>
            <person name="Spring S."/>
            <person name="Rohde M."/>
            <person name="Sikorski J."/>
            <person name="Goker M."/>
            <person name="Woyke T."/>
            <person name="Bristow J."/>
            <person name="Eisen J.A."/>
            <person name="Markowitz V."/>
            <person name="Hugenholtz P."/>
            <person name="Kyrpides N.C."/>
            <person name="Klenk H.P."/>
        </authorList>
    </citation>
    <scope>NUCLEOTIDE SEQUENCE [LARGE SCALE GENOMIC DNA]</scope>
    <source>
        <strain evidence="8 9">DSM 12260</strain>
    </source>
</reference>
<evidence type="ECO:0000256" key="2">
    <source>
        <dbReference type="ARBA" id="ARBA00022980"/>
    </source>
</evidence>
<dbReference type="eggNOG" id="COG0200">
    <property type="taxonomic scope" value="Bacteria"/>
</dbReference>
<dbReference type="HOGENOM" id="CLU_055188_4_2_0"/>
<gene>
    <name evidence="4" type="primary">rplO</name>
    <name evidence="8" type="ORF">Apau_1623</name>
</gene>
<keyword evidence="4" id="KW-0694">RNA-binding</keyword>
<dbReference type="GO" id="GO:0003735">
    <property type="term" value="F:structural constituent of ribosome"/>
    <property type="evidence" value="ECO:0007669"/>
    <property type="project" value="InterPro"/>
</dbReference>
<dbReference type="InterPro" id="IPR021131">
    <property type="entry name" value="Ribosomal_uL15/eL18"/>
</dbReference>
<dbReference type="OrthoDB" id="9810293at2"/>
<comment type="function">
    <text evidence="4">Binds to the 23S rRNA.</text>
</comment>
<keyword evidence="2 4" id="KW-0689">Ribosomal protein</keyword>
<keyword evidence="9" id="KW-1185">Reference proteome</keyword>
<dbReference type="Proteomes" id="UP000005096">
    <property type="component" value="Chromosome"/>
</dbReference>
<comment type="similarity">
    <text evidence="1 4 5">Belongs to the universal ribosomal protein uL15 family.</text>
</comment>
<evidence type="ECO:0000256" key="4">
    <source>
        <dbReference type="HAMAP-Rule" id="MF_01341"/>
    </source>
</evidence>
<dbReference type="GO" id="GO:0022625">
    <property type="term" value="C:cytosolic large ribosomal subunit"/>
    <property type="evidence" value="ECO:0007669"/>
    <property type="project" value="TreeGrafter"/>
</dbReference>
<dbReference type="PANTHER" id="PTHR12934:SF11">
    <property type="entry name" value="LARGE RIBOSOMAL SUBUNIT PROTEIN UL15M"/>
    <property type="match status" value="1"/>
</dbReference>
<dbReference type="InterPro" id="IPR030878">
    <property type="entry name" value="Ribosomal_uL15"/>
</dbReference>
<dbReference type="PaxDb" id="584708-Apau_1623"/>
<dbReference type="Pfam" id="PF00828">
    <property type="entry name" value="Ribosomal_L27A"/>
    <property type="match status" value="1"/>
</dbReference>
<keyword evidence="3 4" id="KW-0687">Ribonucleoprotein</keyword>
<evidence type="ECO:0000256" key="6">
    <source>
        <dbReference type="SAM" id="MobiDB-lite"/>
    </source>
</evidence>
<evidence type="ECO:0000256" key="1">
    <source>
        <dbReference type="ARBA" id="ARBA00007320"/>
    </source>
</evidence>
<protein>
    <recommendedName>
        <fullName evidence="4">Large ribosomal subunit protein uL15</fullName>
    </recommendedName>
</protein>
<sequence length="148" mass="15210">MKLHELSPAPGAHKKAKRIGLGLGSGHGKTACKGTKGHKARAGGGVRAGFEGGQMPLVRRIPKRGFSNDRHKVTYQGINIGVLDGRFESGAVVDLAALLAQGLLGRFSGPVKILGDGELTKALTVRAHAFSAGAARKIEAAGGKAEVI</sequence>
<evidence type="ECO:0000313" key="8">
    <source>
        <dbReference type="EMBL" id="EFQ24042.1"/>
    </source>
</evidence>
<dbReference type="PANTHER" id="PTHR12934">
    <property type="entry name" value="50S RIBOSOMAL PROTEIN L15"/>
    <property type="match status" value="1"/>
</dbReference>
<dbReference type="EMBL" id="CM001022">
    <property type="protein sequence ID" value="EFQ24042.1"/>
    <property type="molecule type" value="Genomic_DNA"/>
</dbReference>
<dbReference type="AlphaFoldDB" id="E3CUM6"/>
<dbReference type="GO" id="GO:0019843">
    <property type="term" value="F:rRNA binding"/>
    <property type="evidence" value="ECO:0007669"/>
    <property type="project" value="UniProtKB-UniRule"/>
</dbReference>
<keyword evidence="4" id="KW-0699">rRNA-binding</keyword>
<evidence type="ECO:0000313" key="9">
    <source>
        <dbReference type="Proteomes" id="UP000005096"/>
    </source>
</evidence>
<organism evidence="8 9">
    <name type="scientific">Aminomonas paucivorans DSM 12260</name>
    <dbReference type="NCBI Taxonomy" id="584708"/>
    <lineage>
        <taxon>Bacteria</taxon>
        <taxon>Thermotogati</taxon>
        <taxon>Synergistota</taxon>
        <taxon>Synergistia</taxon>
        <taxon>Synergistales</taxon>
        <taxon>Synergistaceae</taxon>
        <taxon>Aminomonas</taxon>
    </lineage>
</organism>
<evidence type="ECO:0000256" key="5">
    <source>
        <dbReference type="RuleBase" id="RU003888"/>
    </source>
</evidence>
<dbReference type="RefSeq" id="WP_006301260.1">
    <property type="nucleotide sequence ID" value="NZ_CM001022.1"/>
</dbReference>
<feature type="region of interest" description="Disordered" evidence="6">
    <location>
        <begin position="1"/>
        <end position="20"/>
    </location>
</feature>
<evidence type="ECO:0000256" key="3">
    <source>
        <dbReference type="ARBA" id="ARBA00023274"/>
    </source>
</evidence>
<proteinExistence type="inferred from homology"/>
<dbReference type="PROSITE" id="PS00475">
    <property type="entry name" value="RIBOSOMAL_L15"/>
    <property type="match status" value="1"/>
</dbReference>
<comment type="subunit">
    <text evidence="4">Part of the 50S ribosomal subunit.</text>
</comment>
<dbReference type="InterPro" id="IPR001196">
    <property type="entry name" value="Ribosomal_uL15_CS"/>
</dbReference>
<evidence type="ECO:0000259" key="7">
    <source>
        <dbReference type="Pfam" id="PF00828"/>
    </source>
</evidence>
<dbReference type="NCBIfam" id="TIGR01071">
    <property type="entry name" value="rplO_bact"/>
    <property type="match status" value="1"/>
</dbReference>
<dbReference type="SUPFAM" id="SSF52080">
    <property type="entry name" value="Ribosomal proteins L15p and L18e"/>
    <property type="match status" value="1"/>
</dbReference>
<dbReference type="Gene3D" id="3.100.10.10">
    <property type="match status" value="1"/>
</dbReference>
<dbReference type="HAMAP" id="MF_01341">
    <property type="entry name" value="Ribosomal_uL15"/>
    <property type="match status" value="1"/>
</dbReference>
<dbReference type="GO" id="GO:0006412">
    <property type="term" value="P:translation"/>
    <property type="evidence" value="ECO:0007669"/>
    <property type="project" value="UniProtKB-UniRule"/>
</dbReference>
<name>E3CUM6_9BACT</name>
<dbReference type="STRING" id="584708.Apau_1623"/>
<accession>E3CUM6</accession>
<feature type="domain" description="Large ribosomal subunit protein uL15/eL18" evidence="7">
    <location>
        <begin position="78"/>
        <end position="146"/>
    </location>
</feature>
<dbReference type="InterPro" id="IPR036227">
    <property type="entry name" value="Ribosomal_uL15/eL18_sf"/>
</dbReference>